<dbReference type="InterPro" id="IPR011152">
    <property type="entry name" value="Pesterase_MJ0912"/>
</dbReference>
<keyword evidence="4" id="KW-1185">Reference proteome</keyword>
<dbReference type="GO" id="GO:0016791">
    <property type="term" value="F:phosphatase activity"/>
    <property type="evidence" value="ECO:0007669"/>
    <property type="project" value="TreeGrafter"/>
</dbReference>
<evidence type="ECO:0000256" key="1">
    <source>
        <dbReference type="ARBA" id="ARBA00008950"/>
    </source>
</evidence>
<dbReference type="Pfam" id="PF12850">
    <property type="entry name" value="Metallophos_2"/>
    <property type="match status" value="1"/>
</dbReference>
<dbReference type="PIRSF" id="PIRSF000883">
    <property type="entry name" value="Pesterase_MJ0912"/>
    <property type="match status" value="1"/>
</dbReference>
<dbReference type="EMBL" id="MKIQ01000028">
    <property type="protein sequence ID" value="OFI46248.1"/>
    <property type="molecule type" value="Genomic_DNA"/>
</dbReference>
<feature type="domain" description="Calcineurin-like phosphoesterase" evidence="2">
    <location>
        <begin position="4"/>
        <end position="207"/>
    </location>
</feature>
<comment type="caution">
    <text evidence="3">The sequence shown here is derived from an EMBL/GenBank/DDBJ whole genome shotgun (WGS) entry which is preliminary data.</text>
</comment>
<evidence type="ECO:0000259" key="2">
    <source>
        <dbReference type="Pfam" id="PF12850"/>
    </source>
</evidence>
<proteinExistence type="inferred from homology"/>
<dbReference type="PANTHER" id="PTHR42850">
    <property type="entry name" value="METALLOPHOSPHOESTERASE"/>
    <property type="match status" value="1"/>
</dbReference>
<dbReference type="OrthoDB" id="9813918at2"/>
<name>A0A9Q5NZB8_9LACT</name>
<evidence type="ECO:0000313" key="3">
    <source>
        <dbReference type="EMBL" id="OFI46248.1"/>
    </source>
</evidence>
<gene>
    <name evidence="3" type="ORF">BG262_04325</name>
</gene>
<dbReference type="InterPro" id="IPR050126">
    <property type="entry name" value="Ap4A_hydrolase"/>
</dbReference>
<protein>
    <submittedName>
        <fullName evidence="3">Serine/threonine protein phosphatase</fullName>
    </submittedName>
</protein>
<accession>A0A9Q5NZB8</accession>
<dbReference type="AlphaFoldDB" id="A0A9Q5NZB8"/>
<dbReference type="Gene3D" id="3.60.21.10">
    <property type="match status" value="1"/>
</dbReference>
<dbReference type="InterPro" id="IPR024654">
    <property type="entry name" value="Calcineurin-like_PHP_lpxH"/>
</dbReference>
<dbReference type="PANTHER" id="PTHR42850:SF2">
    <property type="entry name" value="BLL5683 PROTEIN"/>
    <property type="match status" value="1"/>
</dbReference>
<comment type="similarity">
    <text evidence="1">Belongs to the metallophosphoesterase superfamily. YfcE family.</text>
</comment>
<dbReference type="GO" id="GO:0005737">
    <property type="term" value="C:cytoplasm"/>
    <property type="evidence" value="ECO:0007669"/>
    <property type="project" value="TreeGrafter"/>
</dbReference>
<sequence>MNHKIGIISDIHGNFTALKAVIEDAKKSGVTEYWLLGDIVLPGPGANELFDYLSTLPITVKVRGNWDDCFLEAIGKENSLETPSDVYITRLSQYLKENLDEKYIDELKSTPLYIEKEVNGIEILISHNLPNQNWGRGLLATNSTEDFDMLFTDSDYDMAIYGHIHTQLIRYSSKMQIILNPGTVGQPFSMWKKFENDLRAQYAILEFDDFGLGNIQLKKVLFDIEEELELAKKENLPYLDLYEEQLKTGVVHTHDEELLEKINIKNGYLADVKEYFRFQ</sequence>
<dbReference type="SUPFAM" id="SSF56300">
    <property type="entry name" value="Metallo-dependent phosphatases"/>
    <property type="match status" value="1"/>
</dbReference>
<reference evidence="4" key="1">
    <citation type="submission" date="2016-09" db="EMBL/GenBank/DDBJ databases">
        <title>Draft genome sequence of a novel species of the family Streptococcaceae isolated from flowers.</title>
        <authorList>
            <person name="Chuah L.-O."/>
            <person name="Yap K.-P."/>
            <person name="Thong K.L."/>
            <person name="Liong M.T."/>
            <person name="Ahmad R."/>
            <person name="Rusul G."/>
        </authorList>
    </citation>
    <scope>NUCLEOTIDE SEQUENCE [LARGE SCALE GENOMIC DNA]</scope>
    <source>
        <strain evidence="4">HibF3</strain>
    </source>
</reference>
<dbReference type="Proteomes" id="UP000177273">
    <property type="component" value="Unassembled WGS sequence"/>
</dbReference>
<dbReference type="InterPro" id="IPR029052">
    <property type="entry name" value="Metallo-depent_PP-like"/>
</dbReference>
<organism evidence="3 4">
    <name type="scientific">Floricoccus penangensis</name>
    <dbReference type="NCBI Taxonomy" id="1859475"/>
    <lineage>
        <taxon>Bacteria</taxon>
        <taxon>Bacillati</taxon>
        <taxon>Bacillota</taxon>
        <taxon>Bacilli</taxon>
        <taxon>Lactobacillales</taxon>
        <taxon>Streptococcaceae</taxon>
        <taxon>Floricoccus</taxon>
    </lineage>
</organism>
<dbReference type="RefSeq" id="WP_070788185.1">
    <property type="nucleotide sequence ID" value="NZ_MKIQ01000028.1"/>
</dbReference>
<evidence type="ECO:0000313" key="4">
    <source>
        <dbReference type="Proteomes" id="UP000177273"/>
    </source>
</evidence>